<proteinExistence type="inferred from homology"/>
<feature type="transmembrane region" description="Helical" evidence="7">
    <location>
        <begin position="102"/>
        <end position="124"/>
    </location>
</feature>
<evidence type="ECO:0000256" key="7">
    <source>
        <dbReference type="SAM" id="Phobius"/>
    </source>
</evidence>
<dbReference type="InterPro" id="IPR001734">
    <property type="entry name" value="Na/solute_symporter"/>
</dbReference>
<reference evidence="8" key="3">
    <citation type="submission" date="2023-05" db="EMBL/GenBank/DDBJ databases">
        <authorList>
            <person name="Smith C.H."/>
        </authorList>
    </citation>
    <scope>NUCLEOTIDE SEQUENCE</scope>
    <source>
        <strain evidence="8">CHS0354</strain>
        <tissue evidence="8">Mantle</tissue>
    </source>
</reference>
<keyword evidence="3 7" id="KW-0812">Transmembrane</keyword>
<evidence type="ECO:0000256" key="3">
    <source>
        <dbReference type="ARBA" id="ARBA00022692"/>
    </source>
</evidence>
<sequence>MAVMLSAIMSSLTSIFNSASTIFTMDLWQKVRKQATERELLIVGRVFILILCAISVLWIPLVKTSQSGQLFIYIQAVQGYLGTPIGPVFLLAILWRRTTEQGAFWGMLIGHVCGMIRMSMDFAYHAPDCGEPETRPPVLYKVHYTYFGQMSLVITALAVVIISLLTVPRKETDVSLGSSNGILYLTSCDSEQTPNSSKEIGKLRLWCDKICGIPEDKKMSSGLSHSDIWQRQFLYENPFWKKILNLNAILGVTVIAFLIGYYR</sequence>
<dbReference type="Pfam" id="PF00474">
    <property type="entry name" value="SSF"/>
    <property type="match status" value="1"/>
</dbReference>
<dbReference type="EMBL" id="JAEAOA010001935">
    <property type="protein sequence ID" value="KAK3587620.1"/>
    <property type="molecule type" value="Genomic_DNA"/>
</dbReference>
<dbReference type="GO" id="GO:0005886">
    <property type="term" value="C:plasma membrane"/>
    <property type="evidence" value="ECO:0007669"/>
    <property type="project" value="TreeGrafter"/>
</dbReference>
<feature type="transmembrane region" description="Helical" evidence="7">
    <location>
        <begin position="243"/>
        <end position="262"/>
    </location>
</feature>
<gene>
    <name evidence="8" type="ORF">CHS0354_032828</name>
</gene>
<keyword evidence="4 7" id="KW-1133">Transmembrane helix</keyword>
<evidence type="ECO:0008006" key="10">
    <source>
        <dbReference type="Google" id="ProtNLM"/>
    </source>
</evidence>
<keyword evidence="5 7" id="KW-0472">Membrane</keyword>
<comment type="subcellular location">
    <subcellularLocation>
        <location evidence="1">Membrane</location>
        <topology evidence="1">Multi-pass membrane protein</topology>
    </subcellularLocation>
</comment>
<evidence type="ECO:0000313" key="9">
    <source>
        <dbReference type="Proteomes" id="UP001195483"/>
    </source>
</evidence>
<comment type="similarity">
    <text evidence="2 6">Belongs to the sodium:solute symporter (SSF) (TC 2.A.21) family.</text>
</comment>
<evidence type="ECO:0000256" key="2">
    <source>
        <dbReference type="ARBA" id="ARBA00006434"/>
    </source>
</evidence>
<name>A0AAE0SA55_9BIVA</name>
<evidence type="ECO:0000256" key="1">
    <source>
        <dbReference type="ARBA" id="ARBA00004141"/>
    </source>
</evidence>
<dbReference type="InterPro" id="IPR018212">
    <property type="entry name" value="Na/solute_symporter_CS"/>
</dbReference>
<feature type="transmembrane region" description="Helical" evidence="7">
    <location>
        <begin position="40"/>
        <end position="59"/>
    </location>
</feature>
<dbReference type="PROSITE" id="PS50283">
    <property type="entry name" value="NA_SOLUT_SYMP_3"/>
    <property type="match status" value="1"/>
</dbReference>
<accession>A0AAE0SA55</accession>
<dbReference type="InterPro" id="IPR038377">
    <property type="entry name" value="Na/Glc_symporter_sf"/>
</dbReference>
<dbReference type="GO" id="GO:0005412">
    <property type="term" value="F:D-glucose:sodium symporter activity"/>
    <property type="evidence" value="ECO:0007669"/>
    <property type="project" value="TreeGrafter"/>
</dbReference>
<evidence type="ECO:0000256" key="5">
    <source>
        <dbReference type="ARBA" id="ARBA00023136"/>
    </source>
</evidence>
<reference evidence="8" key="1">
    <citation type="journal article" date="2021" name="Genome Biol. Evol.">
        <title>A High-Quality Reference Genome for a Parasitic Bivalve with Doubly Uniparental Inheritance (Bivalvia: Unionida).</title>
        <authorList>
            <person name="Smith C.H."/>
        </authorList>
    </citation>
    <scope>NUCLEOTIDE SEQUENCE</scope>
    <source>
        <strain evidence="8">CHS0354</strain>
    </source>
</reference>
<evidence type="ECO:0000256" key="6">
    <source>
        <dbReference type="RuleBase" id="RU362091"/>
    </source>
</evidence>
<evidence type="ECO:0000313" key="8">
    <source>
        <dbReference type="EMBL" id="KAK3587620.1"/>
    </source>
</evidence>
<keyword evidence="9" id="KW-1185">Reference proteome</keyword>
<comment type="caution">
    <text evidence="8">The sequence shown here is derived from an EMBL/GenBank/DDBJ whole genome shotgun (WGS) entry which is preliminary data.</text>
</comment>
<evidence type="ECO:0000256" key="4">
    <source>
        <dbReference type="ARBA" id="ARBA00022989"/>
    </source>
</evidence>
<dbReference type="Gene3D" id="1.20.1730.10">
    <property type="entry name" value="Sodium/glucose cotransporter"/>
    <property type="match status" value="1"/>
</dbReference>
<dbReference type="PROSITE" id="PS00457">
    <property type="entry name" value="NA_SOLUT_SYMP_2"/>
    <property type="match status" value="1"/>
</dbReference>
<dbReference type="PANTHER" id="PTHR11819:SF195">
    <property type="entry name" value="SODIUM_GLUCOSE COTRANSPORTER 4"/>
    <property type="match status" value="1"/>
</dbReference>
<feature type="transmembrane region" description="Helical" evidence="7">
    <location>
        <begin position="71"/>
        <end position="95"/>
    </location>
</feature>
<organism evidence="8 9">
    <name type="scientific">Potamilus streckersoni</name>
    <dbReference type="NCBI Taxonomy" id="2493646"/>
    <lineage>
        <taxon>Eukaryota</taxon>
        <taxon>Metazoa</taxon>
        <taxon>Spiralia</taxon>
        <taxon>Lophotrochozoa</taxon>
        <taxon>Mollusca</taxon>
        <taxon>Bivalvia</taxon>
        <taxon>Autobranchia</taxon>
        <taxon>Heteroconchia</taxon>
        <taxon>Palaeoheterodonta</taxon>
        <taxon>Unionida</taxon>
        <taxon>Unionoidea</taxon>
        <taxon>Unionidae</taxon>
        <taxon>Ambleminae</taxon>
        <taxon>Lampsilini</taxon>
        <taxon>Potamilus</taxon>
    </lineage>
</organism>
<feature type="transmembrane region" description="Helical" evidence="7">
    <location>
        <begin position="144"/>
        <end position="167"/>
    </location>
</feature>
<dbReference type="AlphaFoldDB" id="A0AAE0SA55"/>
<protein>
    <recommendedName>
        <fullName evidence="10">Sodium/glucose cotransporter 4</fullName>
    </recommendedName>
</protein>
<dbReference type="PANTHER" id="PTHR11819">
    <property type="entry name" value="SOLUTE CARRIER FAMILY 5"/>
    <property type="match status" value="1"/>
</dbReference>
<reference evidence="8" key="2">
    <citation type="journal article" date="2021" name="Genome Biol. Evol.">
        <title>Developing a high-quality reference genome for a parasitic bivalve with doubly uniparental inheritance (Bivalvia: Unionida).</title>
        <authorList>
            <person name="Smith C.H."/>
        </authorList>
    </citation>
    <scope>NUCLEOTIDE SEQUENCE</scope>
    <source>
        <strain evidence="8">CHS0354</strain>
        <tissue evidence="8">Mantle</tissue>
    </source>
</reference>
<dbReference type="Proteomes" id="UP001195483">
    <property type="component" value="Unassembled WGS sequence"/>
</dbReference>